<dbReference type="RefSeq" id="WP_342855011.1">
    <property type="nucleotide sequence ID" value="NZ_JBBMRA010000020.1"/>
</dbReference>
<feature type="transmembrane region" description="Helical" evidence="1">
    <location>
        <begin position="24"/>
        <end position="44"/>
    </location>
</feature>
<sequence length="158" mass="18246">MDYSQIPLRDMQMPDTIGWWPLAYGWWLLIISVIIIAFLFGRYLRKKLNDPRRYALDALKQVEQAYRQDPDGKRLVMQSNALLKRLALSLYPREQVAPLSGDRWCRFLQETGGVSDPAVLEVLAQGPYQEQLSDTIDSAALIRFTRQWIKQVKGAPHA</sequence>
<evidence type="ECO:0000313" key="3">
    <source>
        <dbReference type="Proteomes" id="UP001449225"/>
    </source>
</evidence>
<dbReference type="Proteomes" id="UP001449225">
    <property type="component" value="Unassembled WGS sequence"/>
</dbReference>
<evidence type="ECO:0000256" key="1">
    <source>
        <dbReference type="SAM" id="Phobius"/>
    </source>
</evidence>
<protein>
    <submittedName>
        <fullName evidence="2">DUF4381 domain-containing protein</fullName>
    </submittedName>
</protein>
<reference evidence="2 3" key="1">
    <citation type="submission" date="2024-03" db="EMBL/GenBank/DDBJ databases">
        <title>Community enrichment and isolation of bacterial strains for fucoidan degradation.</title>
        <authorList>
            <person name="Sichert A."/>
        </authorList>
    </citation>
    <scope>NUCLEOTIDE SEQUENCE [LARGE SCALE GENOMIC DNA]</scope>
    <source>
        <strain evidence="2 3">AS76</strain>
    </source>
</reference>
<keyword evidence="1" id="KW-1133">Transmembrane helix</keyword>
<keyword evidence="3" id="KW-1185">Reference proteome</keyword>
<dbReference type="Pfam" id="PF14316">
    <property type="entry name" value="DUF4381"/>
    <property type="match status" value="1"/>
</dbReference>
<gene>
    <name evidence="2" type="ORF">WNY58_15610</name>
</gene>
<name>A0ABU9TVR8_9GAMM</name>
<dbReference type="EMBL" id="JBBMRA010000020">
    <property type="protein sequence ID" value="MEM5537812.1"/>
    <property type="molecule type" value="Genomic_DNA"/>
</dbReference>
<accession>A0ABU9TVR8</accession>
<keyword evidence="1" id="KW-0472">Membrane</keyword>
<proteinExistence type="predicted"/>
<organism evidence="2 3">
    <name type="scientific">Neptuniibacter pectenicola</name>
    <dbReference type="NCBI Taxonomy" id="1806669"/>
    <lineage>
        <taxon>Bacteria</taxon>
        <taxon>Pseudomonadati</taxon>
        <taxon>Pseudomonadota</taxon>
        <taxon>Gammaproteobacteria</taxon>
        <taxon>Oceanospirillales</taxon>
        <taxon>Oceanospirillaceae</taxon>
        <taxon>Neptuniibacter</taxon>
    </lineage>
</organism>
<evidence type="ECO:0000313" key="2">
    <source>
        <dbReference type="EMBL" id="MEM5537812.1"/>
    </source>
</evidence>
<comment type="caution">
    <text evidence="2">The sequence shown here is derived from an EMBL/GenBank/DDBJ whole genome shotgun (WGS) entry which is preliminary data.</text>
</comment>
<dbReference type="InterPro" id="IPR025489">
    <property type="entry name" value="DUF4381"/>
</dbReference>
<keyword evidence="1" id="KW-0812">Transmembrane</keyword>